<dbReference type="SUPFAM" id="SSF53955">
    <property type="entry name" value="Lysozyme-like"/>
    <property type="match status" value="1"/>
</dbReference>
<organism evidence="7 9">
    <name type="scientific">Phyllostomus discolor</name>
    <name type="common">pale spear-nosed bat</name>
    <dbReference type="NCBI Taxonomy" id="89673"/>
    <lineage>
        <taxon>Eukaryota</taxon>
        <taxon>Metazoa</taxon>
        <taxon>Chordata</taxon>
        <taxon>Craniata</taxon>
        <taxon>Vertebrata</taxon>
        <taxon>Euteleostomi</taxon>
        <taxon>Mammalia</taxon>
        <taxon>Eutheria</taxon>
        <taxon>Laurasiatheria</taxon>
        <taxon>Chiroptera</taxon>
        <taxon>Yangochiroptera</taxon>
        <taxon>Phyllostomidae</taxon>
        <taxon>Phyllostominae</taxon>
        <taxon>Phyllostomus</taxon>
    </lineage>
</organism>
<dbReference type="SMART" id="SM00263">
    <property type="entry name" value="LYZ1"/>
    <property type="match status" value="1"/>
</dbReference>
<name>A0A6J2M4F0_9CHIR</name>
<keyword evidence="7" id="KW-1185">Reference proteome</keyword>
<dbReference type="CDD" id="cd16897">
    <property type="entry name" value="LYZ_C"/>
    <property type="match status" value="1"/>
</dbReference>
<dbReference type="GO" id="GO:0007342">
    <property type="term" value="P:fusion of sperm to egg plasma membrane involved in single fertilization"/>
    <property type="evidence" value="ECO:0007669"/>
    <property type="project" value="TreeGrafter"/>
</dbReference>
<dbReference type="GO" id="GO:0001669">
    <property type="term" value="C:acrosomal vesicle"/>
    <property type="evidence" value="ECO:0007669"/>
    <property type="project" value="TreeGrafter"/>
</dbReference>
<dbReference type="InterPro" id="IPR023346">
    <property type="entry name" value="Lysozyme-like_dom_sf"/>
</dbReference>
<dbReference type="AlphaFoldDB" id="A0A6J2M4F0"/>
<keyword evidence="4" id="KW-0732">Signal</keyword>
<dbReference type="InterPro" id="IPR000974">
    <property type="entry name" value="Glyco_hydro_22_lys"/>
</dbReference>
<dbReference type="InterPro" id="IPR019799">
    <property type="entry name" value="Glyco_hydro_22_CS"/>
</dbReference>
<evidence type="ECO:0000313" key="8">
    <source>
        <dbReference type="Proteomes" id="UP000664940"/>
    </source>
</evidence>
<dbReference type="RefSeq" id="XP_028374942.1">
    <property type="nucleotide sequence ID" value="XM_028519141.2"/>
</dbReference>
<dbReference type="PRINTS" id="PR00137">
    <property type="entry name" value="LYSOZYME"/>
</dbReference>
<dbReference type="Pfam" id="PF00062">
    <property type="entry name" value="Lys"/>
    <property type="match status" value="1"/>
</dbReference>
<dbReference type="PANTHER" id="PTHR11407:SF9">
    <property type="entry name" value="LYSOZYME-LIKE PROTEIN 6"/>
    <property type="match status" value="1"/>
</dbReference>
<dbReference type="FunFam" id="1.10.530.10:FF:000001">
    <property type="entry name" value="Lysozyme C"/>
    <property type="match status" value="1"/>
</dbReference>
<dbReference type="KEGG" id="pdic:114502319"/>
<reference evidence="6 8" key="1">
    <citation type="journal article" date="2020" name="Nature">
        <title>Six reference-quality genomes reveal evolution of bat adaptations.</title>
        <authorList>
            <person name="Jebb D."/>
            <person name="Huang Z."/>
            <person name="Pippel M."/>
            <person name="Hughes G.M."/>
            <person name="Lavrichenko K."/>
            <person name="Devanna P."/>
            <person name="Winkler S."/>
            <person name="Jermiin L.S."/>
            <person name="Skirmuntt E.C."/>
            <person name="Katzourakis A."/>
            <person name="Burkitt-Gray L."/>
            <person name="Ray D.A."/>
            <person name="Sullivan K.A.M."/>
            <person name="Roscito J.G."/>
            <person name="Kirilenko B.M."/>
            <person name="Davalos L.M."/>
            <person name="Corthals A.P."/>
            <person name="Power M.L."/>
            <person name="Jones G."/>
            <person name="Ransome R.D."/>
            <person name="Dechmann D.K.N."/>
            <person name="Locatelli A.G."/>
            <person name="Puechmaille S.J."/>
            <person name="Fedrigo O."/>
            <person name="Jarvis E.D."/>
            <person name="Hiller M."/>
            <person name="Vernes S.C."/>
            <person name="Myers E.W."/>
            <person name="Teeling E.C."/>
        </authorList>
    </citation>
    <scope>NUCLEOTIDE SEQUENCE [LARGE SCALE GENOMIC DNA]</scope>
    <source>
        <strain evidence="6">Bat1K_MPI-CBG_1</strain>
    </source>
</reference>
<dbReference type="PROSITE" id="PS51348">
    <property type="entry name" value="GLYCOSYL_HYDROL_F22_2"/>
    <property type="match status" value="1"/>
</dbReference>
<feature type="signal peptide" evidence="4">
    <location>
        <begin position="1"/>
        <end position="19"/>
    </location>
</feature>
<evidence type="ECO:0000256" key="2">
    <source>
        <dbReference type="ARBA" id="ARBA00023157"/>
    </source>
</evidence>
<evidence type="ECO:0000313" key="9">
    <source>
        <dbReference type="RefSeq" id="XP_028374942.1"/>
    </source>
</evidence>
<dbReference type="GO" id="GO:0003796">
    <property type="term" value="F:lysozyme activity"/>
    <property type="evidence" value="ECO:0007669"/>
    <property type="project" value="InterPro"/>
</dbReference>
<dbReference type="PRINTS" id="PR00135">
    <property type="entry name" value="LYZLACT"/>
</dbReference>
<dbReference type="GeneID" id="114502319"/>
<evidence type="ECO:0000313" key="6">
    <source>
        <dbReference type="EMBL" id="KAF6095238.1"/>
    </source>
</evidence>
<evidence type="ECO:0000259" key="5">
    <source>
        <dbReference type="PROSITE" id="PS00128"/>
    </source>
</evidence>
<comment type="similarity">
    <text evidence="1 3">Belongs to the glycosyl hydrolase 22 family.</text>
</comment>
<dbReference type="Proteomes" id="UP000504628">
    <property type="component" value="Chromosome 8"/>
</dbReference>
<dbReference type="PANTHER" id="PTHR11407">
    <property type="entry name" value="LYSOZYME C"/>
    <property type="match status" value="1"/>
</dbReference>
<evidence type="ECO:0000256" key="3">
    <source>
        <dbReference type="RuleBase" id="RU004440"/>
    </source>
</evidence>
<dbReference type="PROSITE" id="PS00128">
    <property type="entry name" value="GLYCOSYL_HYDROL_F22_1"/>
    <property type="match status" value="1"/>
</dbReference>
<accession>A0A6J2M4F0</accession>
<proteinExistence type="inferred from homology"/>
<protein>
    <submittedName>
        <fullName evidence="6">Lysozyme like 6</fullName>
    </submittedName>
    <submittedName>
        <fullName evidence="9">Lysozyme-like protein 6</fullName>
    </submittedName>
</protein>
<evidence type="ECO:0000256" key="1">
    <source>
        <dbReference type="ARBA" id="ARBA00010859"/>
    </source>
</evidence>
<dbReference type="EMBL" id="JABVXQ010000008">
    <property type="protein sequence ID" value="KAF6095238.1"/>
    <property type="molecule type" value="Genomic_DNA"/>
</dbReference>
<dbReference type="OrthoDB" id="17373at2759"/>
<dbReference type="InterPro" id="IPR001916">
    <property type="entry name" value="Glyco_hydro_22"/>
</dbReference>
<feature type="domain" description="Glycosyl hydrolases family 22 (GH22)" evidence="5">
    <location>
        <begin position="94"/>
        <end position="112"/>
    </location>
</feature>
<dbReference type="CTD" id="57151"/>
<dbReference type="Proteomes" id="UP000664940">
    <property type="component" value="Unassembled WGS sequence"/>
</dbReference>
<reference evidence="9" key="2">
    <citation type="submission" date="2025-04" db="UniProtKB">
        <authorList>
            <consortium name="RefSeq"/>
        </authorList>
    </citation>
    <scope>IDENTIFICATION</scope>
    <source>
        <tissue evidence="9">Muscle</tissue>
    </source>
</reference>
<dbReference type="GO" id="GO:0036126">
    <property type="term" value="C:sperm flagellum"/>
    <property type="evidence" value="ECO:0007669"/>
    <property type="project" value="TreeGrafter"/>
</dbReference>
<keyword evidence="2" id="KW-1015">Disulfide bond</keyword>
<evidence type="ECO:0000256" key="4">
    <source>
        <dbReference type="SAM" id="SignalP"/>
    </source>
</evidence>
<sequence length="148" mass="16708">MMRALLISLVSCLVAINQAGLINRCDLAKVLHEEELDAFEGYSLSDWLCLAFVESNFNISKVNENTDGSFDYGIFQINSRYWCNDHQSHSENICHVDCQELLSPNLLSTINCAKKIVSSAGGMRNWAAWRMHCADRPLSYWMTGCHLG</sequence>
<gene>
    <name evidence="9" type="primary">LYZL6</name>
    <name evidence="6" type="ORF">HJG60_012531</name>
</gene>
<evidence type="ECO:0000313" key="7">
    <source>
        <dbReference type="Proteomes" id="UP000504628"/>
    </source>
</evidence>
<feature type="chain" id="PRO_5044641542" evidence="4">
    <location>
        <begin position="20"/>
        <end position="148"/>
    </location>
</feature>
<dbReference type="Gene3D" id="1.10.530.10">
    <property type="match status" value="1"/>
</dbReference>